<accession>A0A4Y2SU17</accession>
<evidence type="ECO:0000313" key="4">
    <source>
        <dbReference type="Proteomes" id="UP000499080"/>
    </source>
</evidence>
<organism evidence="2 4">
    <name type="scientific">Araneus ventricosus</name>
    <name type="common">Orbweaver spider</name>
    <name type="synonym">Epeira ventricosa</name>
    <dbReference type="NCBI Taxonomy" id="182803"/>
    <lineage>
        <taxon>Eukaryota</taxon>
        <taxon>Metazoa</taxon>
        <taxon>Ecdysozoa</taxon>
        <taxon>Arthropoda</taxon>
        <taxon>Chelicerata</taxon>
        <taxon>Arachnida</taxon>
        <taxon>Araneae</taxon>
        <taxon>Araneomorphae</taxon>
        <taxon>Entelegynae</taxon>
        <taxon>Araneoidea</taxon>
        <taxon>Araneidae</taxon>
        <taxon>Araneus</taxon>
    </lineage>
</organism>
<dbReference type="EMBL" id="BGPR01023884">
    <property type="protein sequence ID" value="GBN91441.1"/>
    <property type="molecule type" value="Genomic_DNA"/>
</dbReference>
<dbReference type="OrthoDB" id="3263820at2759"/>
<dbReference type="SUPFAM" id="SSF46689">
    <property type="entry name" value="Homeodomain-like"/>
    <property type="match status" value="1"/>
</dbReference>
<dbReference type="InterPro" id="IPR036388">
    <property type="entry name" value="WH-like_DNA-bd_sf"/>
</dbReference>
<dbReference type="Gene3D" id="1.10.10.10">
    <property type="entry name" value="Winged helix-like DNA-binding domain superfamily/Winged helix DNA-binding domain"/>
    <property type="match status" value="1"/>
</dbReference>
<sequence>MARGRATDLAVRNQIIQQHQHSISQSQIGRTLRLTQSIVYSIIKHFNTTGNRCPGKAFNGKLTLTDREVRLFRRHIRKNGQTAVAYLVTWARQSFVKTISVASRIDISKGVATHSTKGDASHFSLHLTNVGVLHGPNLNSAGLHLSGKRYCRQMNPYLRFHMEILAERLLGRRRKQTIYPVTSAWFLKQALSWCGVAWQRMGLAICIFVRARSSLQTIYVFLM</sequence>
<dbReference type="InterPro" id="IPR009057">
    <property type="entry name" value="Homeodomain-like_sf"/>
</dbReference>
<name>A0A4Y2SU17_ARAVE</name>
<evidence type="ECO:0000256" key="1">
    <source>
        <dbReference type="ARBA" id="ARBA00004123"/>
    </source>
</evidence>
<keyword evidence="4" id="KW-1185">Reference proteome</keyword>
<protein>
    <recommendedName>
        <fullName evidence="5">Paired domain-containing protein</fullName>
    </recommendedName>
</protein>
<comment type="caution">
    <text evidence="2">The sequence shown here is derived from an EMBL/GenBank/DDBJ whole genome shotgun (WGS) entry which is preliminary data.</text>
</comment>
<dbReference type="GO" id="GO:0005634">
    <property type="term" value="C:nucleus"/>
    <property type="evidence" value="ECO:0007669"/>
    <property type="project" value="UniProtKB-SubCell"/>
</dbReference>
<comment type="subcellular location">
    <subcellularLocation>
        <location evidence="1">Nucleus</location>
    </subcellularLocation>
</comment>
<dbReference type="Proteomes" id="UP000499080">
    <property type="component" value="Unassembled WGS sequence"/>
</dbReference>
<evidence type="ECO:0000313" key="2">
    <source>
        <dbReference type="EMBL" id="GBN91441.1"/>
    </source>
</evidence>
<dbReference type="AlphaFoldDB" id="A0A4Y2SU17"/>
<gene>
    <name evidence="2" type="ORF">AVEN_238825_1</name>
    <name evidence="3" type="ORF">AVEN_258545_1</name>
</gene>
<proteinExistence type="predicted"/>
<evidence type="ECO:0000313" key="3">
    <source>
        <dbReference type="EMBL" id="GBN91443.1"/>
    </source>
</evidence>
<evidence type="ECO:0008006" key="5">
    <source>
        <dbReference type="Google" id="ProtNLM"/>
    </source>
</evidence>
<reference evidence="2 4" key="1">
    <citation type="journal article" date="2019" name="Sci. Rep.">
        <title>Orb-weaving spider Araneus ventricosus genome elucidates the spidroin gene catalogue.</title>
        <authorList>
            <person name="Kono N."/>
            <person name="Nakamura H."/>
            <person name="Ohtoshi R."/>
            <person name="Moran D.A.P."/>
            <person name="Shinohara A."/>
            <person name="Yoshida Y."/>
            <person name="Fujiwara M."/>
            <person name="Mori M."/>
            <person name="Tomita M."/>
            <person name="Arakawa K."/>
        </authorList>
    </citation>
    <scope>NUCLEOTIDE SEQUENCE [LARGE SCALE GENOMIC DNA]</scope>
</reference>
<dbReference type="EMBL" id="BGPR01023885">
    <property type="protein sequence ID" value="GBN91443.1"/>
    <property type="molecule type" value="Genomic_DNA"/>
</dbReference>